<evidence type="ECO:0000313" key="2">
    <source>
        <dbReference type="EMBL" id="ORY96742.1"/>
    </source>
</evidence>
<reference evidence="2 3" key="1">
    <citation type="submission" date="2016-07" db="EMBL/GenBank/DDBJ databases">
        <title>Pervasive Adenine N6-methylation of Active Genes in Fungi.</title>
        <authorList>
            <consortium name="DOE Joint Genome Institute"/>
            <person name="Mondo S.J."/>
            <person name="Dannebaum R.O."/>
            <person name="Kuo R.C."/>
            <person name="Labutti K."/>
            <person name="Haridas S."/>
            <person name="Kuo A."/>
            <person name="Salamov A."/>
            <person name="Ahrendt S.R."/>
            <person name="Lipzen A."/>
            <person name="Sullivan W."/>
            <person name="Andreopoulos W.B."/>
            <person name="Clum A."/>
            <person name="Lindquist E."/>
            <person name="Daum C."/>
            <person name="Ramamoorthy G.K."/>
            <person name="Gryganskyi A."/>
            <person name="Culley D."/>
            <person name="Magnuson J.K."/>
            <person name="James T.Y."/>
            <person name="O'Malley M.A."/>
            <person name="Stajich J.E."/>
            <person name="Spatafora J.W."/>
            <person name="Visel A."/>
            <person name="Grigoriev I.V."/>
        </authorList>
    </citation>
    <scope>NUCLEOTIDE SEQUENCE [LARGE SCALE GENOMIC DNA]</scope>
    <source>
        <strain evidence="2 3">NRRL 2496</strain>
    </source>
</reference>
<dbReference type="AlphaFoldDB" id="A0A1X2HD98"/>
<dbReference type="Proteomes" id="UP000242180">
    <property type="component" value="Unassembled WGS sequence"/>
</dbReference>
<evidence type="ECO:0000256" key="1">
    <source>
        <dbReference type="SAM" id="MobiDB-lite"/>
    </source>
</evidence>
<keyword evidence="3" id="KW-1185">Reference proteome</keyword>
<dbReference type="EMBL" id="MCGN01000005">
    <property type="protein sequence ID" value="ORY96742.1"/>
    <property type="molecule type" value="Genomic_DNA"/>
</dbReference>
<accession>A0A1X2HD98</accession>
<name>A0A1X2HD98_SYNRA</name>
<gene>
    <name evidence="2" type="ORF">BCR43DRAFT_515112</name>
</gene>
<dbReference type="InParanoid" id="A0A1X2HD98"/>
<proteinExistence type="predicted"/>
<evidence type="ECO:0000313" key="3">
    <source>
        <dbReference type="Proteomes" id="UP000242180"/>
    </source>
</evidence>
<sequence length="350" mass="39654">MTFISIHLDHENIDLAHTRAISGAIEITQSSISAHHGWCLDRPPMIRLKGEERIHDTSFNLVDKEHIIDMSNDPRLLRCNSDGRLVLRFSIPLKSHNGHRLPISYPTHDHEDPGSSIVHIQYSITAVATLRLQTPSSQNMVQPHVQVRAHQPIILYRTASSPLRSKLCWGTSRSGLRCWQYELEVPQVLHPLALVTLRLRHKHPKPSSMETCLVGCHVFETVQIGTSTDDRSMVSQPPSPPPEPLMSSTELLEDPADTWDRPWSMAMQLKDEPFAPTSLSTERFCLRHWLKIELTLAGKCCDQAYHSERLQFEFPIEIPQSPLLALRTVSDNASHDSLMSAHSSTKYLDC</sequence>
<evidence type="ECO:0008006" key="4">
    <source>
        <dbReference type="Google" id="ProtNLM"/>
    </source>
</evidence>
<organism evidence="2 3">
    <name type="scientific">Syncephalastrum racemosum</name>
    <name type="common">Filamentous fungus</name>
    <dbReference type="NCBI Taxonomy" id="13706"/>
    <lineage>
        <taxon>Eukaryota</taxon>
        <taxon>Fungi</taxon>
        <taxon>Fungi incertae sedis</taxon>
        <taxon>Mucoromycota</taxon>
        <taxon>Mucoromycotina</taxon>
        <taxon>Mucoromycetes</taxon>
        <taxon>Mucorales</taxon>
        <taxon>Syncephalastraceae</taxon>
        <taxon>Syncephalastrum</taxon>
    </lineage>
</organism>
<comment type="caution">
    <text evidence="2">The sequence shown here is derived from an EMBL/GenBank/DDBJ whole genome shotgun (WGS) entry which is preliminary data.</text>
</comment>
<protein>
    <recommendedName>
        <fullName evidence="4">Arrestin-like N-terminal domain-containing protein</fullName>
    </recommendedName>
</protein>
<feature type="region of interest" description="Disordered" evidence="1">
    <location>
        <begin position="227"/>
        <end position="247"/>
    </location>
</feature>
<dbReference type="OrthoDB" id="2254899at2759"/>